<dbReference type="Proteomes" id="UP000243180">
    <property type="component" value="Chromosome"/>
</dbReference>
<dbReference type="InterPro" id="IPR007560">
    <property type="entry name" value="Restrct_endonuc_IV_Mrr"/>
</dbReference>
<sequence>MPAITEPQELSEPWPPDPKDDAVIRDLNQWQPKEIETIRFPKWLPGQLELWEELNDSADFATVKEIESLAGAPNICSPPYHLLDEPSDFPELKSFAETKPPQEPAYVRMTYPAGKLTLPEWQGPWRFLNMFVRMAHADLIARYTSLEKERNNREATAVNLNRARRIAWQAAVERHRLSAARQAQALNTAQKDYMEAKENYVKARNAELEPLRKVRVQLANPTPEAITQHFDLALRRLALPAFVSREWMLRFEPETKTLLLEHRFPETARLVITKGTWDKKPVAKTLTKRLLRMIQPALCLKFSRAIADADNFNFIDAIIVNGWVDYYERATGHPKRAYCASLVVKKTEILKVNLDTADPVVAFSALRGASAGDAYETAPVLPSLRLQTDDIRFIEPRATLEKMARGENLAAMDWEDFEHLVRELFEREFAANGGQVKITRASRDQGVDAIIFDPDPLRGGKIVIQAKRYTMPVDVSAVRDLYGTVLNEGANTGILVTTSHYGPEAYEFAQNKPLKLINGSQLLGLLEKSGYRFRIDLAEARALITKQQM</sequence>
<dbReference type="PANTHER" id="PTHR30015:SF7">
    <property type="entry name" value="TYPE IV METHYL-DIRECTED RESTRICTION ENZYME ECOKMRR"/>
    <property type="match status" value="1"/>
</dbReference>
<dbReference type="AlphaFoldDB" id="A0A1B4XJG9"/>
<dbReference type="Gene3D" id="3.40.1350.10">
    <property type="match status" value="1"/>
</dbReference>
<reference evidence="4 5" key="1">
    <citation type="submission" date="2015-05" db="EMBL/GenBank/DDBJ databases">
        <title>Complete genome sequence of a sulfur-oxidizing gammaproteobacterium strain HA5.</title>
        <authorList>
            <person name="Miura A."/>
            <person name="Kojima H."/>
            <person name="Fukui M."/>
        </authorList>
    </citation>
    <scope>NUCLEOTIDE SEQUENCE [LARGE SCALE GENOMIC DNA]</scope>
    <source>
        <strain evidence="4 5">HA5</strain>
    </source>
</reference>
<protein>
    <recommendedName>
        <fullName evidence="3">Restriction endonuclease type IV Mrr domain-containing protein</fullName>
    </recommendedName>
</protein>
<name>A0A1B4XJG9_9GAMM</name>
<dbReference type="KEGG" id="slim:SCL_2672"/>
<keyword evidence="5" id="KW-1185">Reference proteome</keyword>
<keyword evidence="1" id="KW-0175">Coiled coil</keyword>
<feature type="domain" description="Restriction endonuclease type IV Mrr" evidence="3">
    <location>
        <begin position="410"/>
        <end position="525"/>
    </location>
</feature>
<feature type="region of interest" description="Disordered" evidence="2">
    <location>
        <begin position="1"/>
        <end position="22"/>
    </location>
</feature>
<feature type="coiled-coil region" evidence="1">
    <location>
        <begin position="179"/>
        <end position="206"/>
    </location>
</feature>
<evidence type="ECO:0000313" key="5">
    <source>
        <dbReference type="Proteomes" id="UP000243180"/>
    </source>
</evidence>
<organism evidence="4 5">
    <name type="scientific">Sulfuricaulis limicola</name>
    <dbReference type="NCBI Taxonomy" id="1620215"/>
    <lineage>
        <taxon>Bacteria</taxon>
        <taxon>Pseudomonadati</taxon>
        <taxon>Pseudomonadota</taxon>
        <taxon>Gammaproteobacteria</taxon>
        <taxon>Acidiferrobacterales</taxon>
        <taxon>Acidiferrobacteraceae</taxon>
        <taxon>Sulfuricaulis</taxon>
    </lineage>
</organism>
<dbReference type="GO" id="GO:0003677">
    <property type="term" value="F:DNA binding"/>
    <property type="evidence" value="ECO:0007669"/>
    <property type="project" value="InterPro"/>
</dbReference>
<evidence type="ECO:0000313" key="4">
    <source>
        <dbReference type="EMBL" id="BAV34949.1"/>
    </source>
</evidence>
<evidence type="ECO:0000256" key="2">
    <source>
        <dbReference type="SAM" id="MobiDB-lite"/>
    </source>
</evidence>
<dbReference type="EMBL" id="AP014879">
    <property type="protein sequence ID" value="BAV34949.1"/>
    <property type="molecule type" value="Genomic_DNA"/>
</dbReference>
<dbReference type="InParanoid" id="A0A1B4XJG9"/>
<dbReference type="InterPro" id="IPR011335">
    <property type="entry name" value="Restrct_endonuc-II-like"/>
</dbReference>
<dbReference type="PANTHER" id="PTHR30015">
    <property type="entry name" value="MRR RESTRICTION SYSTEM PROTEIN"/>
    <property type="match status" value="1"/>
</dbReference>
<dbReference type="InterPro" id="IPR011856">
    <property type="entry name" value="tRNA_endonuc-like_dom_sf"/>
</dbReference>
<dbReference type="GO" id="GO:0009307">
    <property type="term" value="P:DNA restriction-modification system"/>
    <property type="evidence" value="ECO:0007669"/>
    <property type="project" value="InterPro"/>
</dbReference>
<evidence type="ECO:0000256" key="1">
    <source>
        <dbReference type="SAM" id="Coils"/>
    </source>
</evidence>
<dbReference type="Pfam" id="PF04471">
    <property type="entry name" value="Mrr_cat"/>
    <property type="match status" value="1"/>
</dbReference>
<dbReference type="SUPFAM" id="SSF52980">
    <property type="entry name" value="Restriction endonuclease-like"/>
    <property type="match status" value="1"/>
</dbReference>
<proteinExistence type="predicted"/>
<dbReference type="GO" id="GO:0015666">
    <property type="term" value="F:restriction endodeoxyribonuclease activity"/>
    <property type="evidence" value="ECO:0007669"/>
    <property type="project" value="TreeGrafter"/>
</dbReference>
<dbReference type="InterPro" id="IPR052906">
    <property type="entry name" value="Type_IV_Methyl-Rstrct_Enzyme"/>
</dbReference>
<evidence type="ECO:0000259" key="3">
    <source>
        <dbReference type="Pfam" id="PF04471"/>
    </source>
</evidence>
<accession>A0A1B4XJG9</accession>
<gene>
    <name evidence="4" type="ORF">SCL_2672</name>
</gene>